<dbReference type="EMBL" id="JAMQJY010000001">
    <property type="protein sequence ID" value="MCM2674546.1"/>
    <property type="molecule type" value="Genomic_DNA"/>
</dbReference>
<gene>
    <name evidence="1" type="ORF">NDM98_02820</name>
</gene>
<protein>
    <submittedName>
        <fullName evidence="1">Uncharacterized protein</fullName>
    </submittedName>
</protein>
<proteinExistence type="predicted"/>
<dbReference type="RefSeq" id="WP_251604438.1">
    <property type="nucleotide sequence ID" value="NZ_JAMQJY010000001.1"/>
</dbReference>
<comment type="caution">
    <text evidence="1">The sequence shown here is derived from an EMBL/GenBank/DDBJ whole genome shotgun (WGS) entry which is preliminary data.</text>
</comment>
<reference evidence="1" key="1">
    <citation type="submission" date="2022-06" db="EMBL/GenBank/DDBJ databases">
        <title>Alkalicoccobacillus porphyridii sp. nov., isolated from a marine red alga, Porphyridium purpureum and reclassification of Shouchella plakortidis and Shouchella gibsonii as Alkalicoccobacillus plakortidis comb. nov. and Alkalicoccobacillus gibsonii comb. nov.</title>
        <authorList>
            <person name="Kim K.H."/>
            <person name="Lee J.K."/>
            <person name="Han D.M."/>
            <person name="Baek J.H."/>
            <person name="Jeon C.O."/>
        </authorList>
    </citation>
    <scope>NUCLEOTIDE SEQUENCE</scope>
    <source>
        <strain evidence="1">DSM 19153</strain>
    </source>
</reference>
<accession>A0ABT0XF77</accession>
<name>A0ABT0XF77_9BACI</name>
<evidence type="ECO:0000313" key="1">
    <source>
        <dbReference type="EMBL" id="MCM2674546.1"/>
    </source>
</evidence>
<evidence type="ECO:0000313" key="2">
    <source>
        <dbReference type="Proteomes" id="UP001203665"/>
    </source>
</evidence>
<dbReference type="Proteomes" id="UP001203665">
    <property type="component" value="Unassembled WGS sequence"/>
</dbReference>
<keyword evidence="2" id="KW-1185">Reference proteome</keyword>
<sequence>MSYIGEKKDWLKKYIHTNSLEGQMTALNELRVKNSFERNELYELLDELVEDEVVQWTNEEQLISLPLPNWYKNHLENIKICRQSILTRRFSL</sequence>
<organism evidence="1 2">
    <name type="scientific">Alkalicoccobacillus plakortidis</name>
    <dbReference type="NCBI Taxonomy" id="444060"/>
    <lineage>
        <taxon>Bacteria</taxon>
        <taxon>Bacillati</taxon>
        <taxon>Bacillota</taxon>
        <taxon>Bacilli</taxon>
        <taxon>Bacillales</taxon>
        <taxon>Bacillaceae</taxon>
        <taxon>Alkalicoccobacillus</taxon>
    </lineage>
</organism>